<accession>A0A7V2WUH4</accession>
<evidence type="ECO:0000313" key="2">
    <source>
        <dbReference type="EMBL" id="HFC92078.1"/>
    </source>
</evidence>
<dbReference type="InterPro" id="IPR001932">
    <property type="entry name" value="PPM-type_phosphatase-like_dom"/>
</dbReference>
<organism evidence="2">
    <name type="scientific">Leucothrix mucor</name>
    <dbReference type="NCBI Taxonomy" id="45248"/>
    <lineage>
        <taxon>Bacteria</taxon>
        <taxon>Pseudomonadati</taxon>
        <taxon>Pseudomonadota</taxon>
        <taxon>Gammaproteobacteria</taxon>
        <taxon>Thiotrichales</taxon>
        <taxon>Thiotrichaceae</taxon>
        <taxon>Leucothrix</taxon>
    </lineage>
</organism>
<comment type="caution">
    <text evidence="2">The sequence shown here is derived from an EMBL/GenBank/DDBJ whole genome shotgun (WGS) entry which is preliminary data.</text>
</comment>
<gene>
    <name evidence="2" type="ORF">ENJ51_04625</name>
</gene>
<proteinExistence type="predicted"/>
<reference evidence="2" key="1">
    <citation type="journal article" date="2020" name="mSystems">
        <title>Genome- and Community-Level Interaction Insights into Carbon Utilization and Element Cycling Functions of Hydrothermarchaeota in Hydrothermal Sediment.</title>
        <authorList>
            <person name="Zhou Z."/>
            <person name="Liu Y."/>
            <person name="Xu W."/>
            <person name="Pan J."/>
            <person name="Luo Z.H."/>
            <person name="Li M."/>
        </authorList>
    </citation>
    <scope>NUCLEOTIDE SEQUENCE [LARGE SCALE GENOMIC DNA]</scope>
    <source>
        <strain evidence="2">HyVt-493</strain>
    </source>
</reference>
<dbReference type="Proteomes" id="UP000885750">
    <property type="component" value="Unassembled WGS sequence"/>
</dbReference>
<feature type="domain" description="PPM-type phosphatase" evidence="1">
    <location>
        <begin position="11"/>
        <end position="231"/>
    </location>
</feature>
<dbReference type="InterPro" id="IPR036457">
    <property type="entry name" value="PPM-type-like_dom_sf"/>
</dbReference>
<sequence>MWRVIGASEQGTSHVQHDLPCQDAYAWQVIGDHLIIAVADGLGSAARAEQASKALVEEVLHLFAAKQPALLQDDTPENNHEEILGSIFFAARALLEQIATIEKEPLKDYASTLLVAILHPNGFIAGQIGDGAMVAKLADDSLILVNTPQQGEFINETIPITADNALDALTVVTYQGEIKAFSVFSDGLQNLALDMNNQMPYAPFFTPLFKIASDVSLDSDYTSEQLAGFLQSERICQRTDDDKTLVLAAYISDASAEP</sequence>
<dbReference type="Gene3D" id="3.60.40.10">
    <property type="entry name" value="PPM-type phosphatase domain"/>
    <property type="match status" value="1"/>
</dbReference>
<evidence type="ECO:0000259" key="1">
    <source>
        <dbReference type="Pfam" id="PF13672"/>
    </source>
</evidence>
<dbReference type="EMBL" id="DRMS01000182">
    <property type="protein sequence ID" value="HFC92078.1"/>
    <property type="molecule type" value="Genomic_DNA"/>
</dbReference>
<dbReference type="SUPFAM" id="SSF81606">
    <property type="entry name" value="PP2C-like"/>
    <property type="match status" value="1"/>
</dbReference>
<dbReference type="Pfam" id="PF13672">
    <property type="entry name" value="PP2C_2"/>
    <property type="match status" value="1"/>
</dbReference>
<name>A0A7V2WUH4_LEUMU</name>
<protein>
    <submittedName>
        <fullName evidence="2">Protein phosphatase 2C domain-containing protein</fullName>
    </submittedName>
</protein>
<dbReference type="AlphaFoldDB" id="A0A7V2WUH4"/>